<evidence type="ECO:0008006" key="5">
    <source>
        <dbReference type="Google" id="ProtNLM"/>
    </source>
</evidence>
<evidence type="ECO:0000313" key="3">
    <source>
        <dbReference type="EMBL" id="KPV54699.1"/>
    </source>
</evidence>
<keyword evidence="4" id="KW-1185">Reference proteome</keyword>
<accession>A0A0P9DAQ8</accession>
<feature type="transmembrane region" description="Helical" evidence="1">
    <location>
        <begin position="381"/>
        <end position="401"/>
    </location>
</feature>
<sequence>MKRQIAAYMLLIVAAVPFGLLCGPRLAQAQTQPAIRIAVQAGFEDAYRVGEWFPVSVNMTNNGADIQGVLDWSFPGQPDEQTFQRAIDLPHGANKRVTLAVLARGFARQGRITLLEKGAPLASQDVSLNPIDTGGFLIGVISSDPGLLNSLNALQIGSASRALVRHMNLTAIPEQTTALRGLNVLFLHDIDSGALSKEQRAALELWVRLGGQLVVSGGLNGQKAARGLADLLPADVGSAIVQGDLTALARLAGVSVLPQPALAPLSDARPRVGADALRGGGGLFNRWRLGNGTVTFSAFDLATLRGWAGEVALWGKLLTPSVSVSLGMTAHLSPANVMQGVLHLPGQELPSTATLFLFLLMYVLVIGPLNYIVLRRWRRLEWAWISVPLIVFLFAGGLYIVGYRLRGNMMQLDQVAVVQGDEGQTRGFATAFVNLFSPRRTTVTLAFPAEALVSEMGSGSELPASPALSNDTGVMVPGVLLDVAASRTFVAETARDIPVRIQSSVQDNGSSVGGEVRNIGSSSLEDALIVHNGAFQPLGTLVPGVVGHVMLNYSTNNFPSETKLTETGRYNRQQVLHMLFSSNAGGAFYGTNSNEGMLDPKGTYLLAWLNEPSVPLQIDGQMVPQGGVTLFVIRLRS</sequence>
<keyword evidence="1" id="KW-1133">Transmembrane helix</keyword>
<evidence type="ECO:0000313" key="4">
    <source>
        <dbReference type="Proteomes" id="UP000050509"/>
    </source>
</evidence>
<keyword evidence="1" id="KW-0472">Membrane</keyword>
<keyword evidence="1" id="KW-0812">Transmembrane</keyword>
<evidence type="ECO:0000256" key="1">
    <source>
        <dbReference type="SAM" id="Phobius"/>
    </source>
</evidence>
<evidence type="ECO:0000256" key="2">
    <source>
        <dbReference type="SAM" id="SignalP"/>
    </source>
</evidence>
<dbReference type="Proteomes" id="UP000050509">
    <property type="component" value="Unassembled WGS sequence"/>
</dbReference>
<keyword evidence="2" id="KW-0732">Signal</keyword>
<reference evidence="3 4" key="1">
    <citation type="submission" date="2015-09" db="EMBL/GenBank/DDBJ databases">
        <title>Draft genome sequence of Kouleothrix aurantiaca JCM 19913.</title>
        <authorList>
            <person name="Hemp J."/>
        </authorList>
    </citation>
    <scope>NUCLEOTIDE SEQUENCE [LARGE SCALE GENOMIC DNA]</scope>
    <source>
        <strain evidence="3 4">COM-B</strain>
    </source>
</reference>
<name>A0A0P9DAQ8_9CHLR</name>
<dbReference type="Gene3D" id="3.40.50.880">
    <property type="match status" value="1"/>
</dbReference>
<dbReference type="InterPro" id="IPR029062">
    <property type="entry name" value="Class_I_gatase-like"/>
</dbReference>
<proteinExistence type="predicted"/>
<feature type="signal peptide" evidence="2">
    <location>
        <begin position="1"/>
        <end position="29"/>
    </location>
</feature>
<gene>
    <name evidence="3" type="ORF">SE17_02070</name>
</gene>
<feature type="chain" id="PRO_5006156175" description="DUF4350 domain-containing protein" evidence="2">
    <location>
        <begin position="30"/>
        <end position="637"/>
    </location>
</feature>
<organism evidence="3 4">
    <name type="scientific">Kouleothrix aurantiaca</name>
    <dbReference type="NCBI Taxonomy" id="186479"/>
    <lineage>
        <taxon>Bacteria</taxon>
        <taxon>Bacillati</taxon>
        <taxon>Chloroflexota</taxon>
        <taxon>Chloroflexia</taxon>
        <taxon>Chloroflexales</taxon>
        <taxon>Roseiflexineae</taxon>
        <taxon>Roseiflexaceae</taxon>
        <taxon>Kouleothrix</taxon>
    </lineage>
</organism>
<comment type="caution">
    <text evidence="3">The sequence shown here is derived from an EMBL/GenBank/DDBJ whole genome shotgun (WGS) entry which is preliminary data.</text>
</comment>
<dbReference type="EMBL" id="LJCR01000022">
    <property type="protein sequence ID" value="KPV54699.1"/>
    <property type="molecule type" value="Genomic_DNA"/>
</dbReference>
<dbReference type="SUPFAM" id="SSF52317">
    <property type="entry name" value="Class I glutamine amidotransferase-like"/>
    <property type="match status" value="1"/>
</dbReference>
<feature type="transmembrane region" description="Helical" evidence="1">
    <location>
        <begin position="355"/>
        <end position="374"/>
    </location>
</feature>
<protein>
    <recommendedName>
        <fullName evidence="5">DUF4350 domain-containing protein</fullName>
    </recommendedName>
</protein>
<dbReference type="AlphaFoldDB" id="A0A0P9DAQ8"/>